<evidence type="ECO:0000256" key="1">
    <source>
        <dbReference type="ARBA" id="ARBA00022450"/>
    </source>
</evidence>
<dbReference type="InterPro" id="IPR051414">
    <property type="entry name" value="Adenylate-forming_Reductase"/>
</dbReference>
<dbReference type="InterPro" id="IPR036291">
    <property type="entry name" value="NAD(P)-bd_dom_sf"/>
</dbReference>
<dbReference type="PANTHER" id="PTHR43439:SF2">
    <property type="entry name" value="ENZYME, PUTATIVE (JCVI)-RELATED"/>
    <property type="match status" value="1"/>
</dbReference>
<evidence type="ECO:0000259" key="4">
    <source>
        <dbReference type="Pfam" id="PF07993"/>
    </source>
</evidence>
<evidence type="ECO:0000256" key="2">
    <source>
        <dbReference type="ARBA" id="ARBA00022553"/>
    </source>
</evidence>
<name>A0AAN7B794_9PEZI</name>
<feature type="region of interest" description="Disordered" evidence="3">
    <location>
        <begin position="1"/>
        <end position="20"/>
    </location>
</feature>
<sequence>MPAITTNNTETGGFPSEGSQSDMAVILTGSTGSLGSYLLDSLARQQHVRKIYCLNRAEDGGLAKQKAASLDRGLDIALCGDDTRVEFLHVDLSQVYFGLDASKYRELMREATHIIHNQWPVNFNWDLSSFEPYIRGVRHLLDFCSDSPQQVEFLFISTIGTVGQVKLKGREQAVPERPNHELSPHLNGYCASKLICEMIIEEHVRSSPHRTAAICRVGQIAGPALKNCGMWNKHEWLPTIIASSKYMGLLPSSLGSMDVVNWVPVDYLSEIVLEMAGVVGQQQHRSSTPDKSLSREVTIYHAVNPHNVSWAELVPTVANELAIEPSNIVSWDQWFDALRLSASEQKRGGGRGVDEGGKTGAEKDDDDESNLKRNPGIKLLDFFGSLGGKSVSSPLLATESSAARSKTLASLQPVGTEWMSLWVKQMTL</sequence>
<dbReference type="EMBL" id="MU858123">
    <property type="protein sequence ID" value="KAK4212677.1"/>
    <property type="molecule type" value="Genomic_DNA"/>
</dbReference>
<keyword evidence="1" id="KW-0596">Phosphopantetheine</keyword>
<reference evidence="5" key="2">
    <citation type="submission" date="2023-05" db="EMBL/GenBank/DDBJ databases">
        <authorList>
            <consortium name="Lawrence Berkeley National Laboratory"/>
            <person name="Steindorff A."/>
            <person name="Hensen N."/>
            <person name="Bonometti L."/>
            <person name="Westerberg I."/>
            <person name="Brannstrom I.O."/>
            <person name="Guillou S."/>
            <person name="Cros-Aarteil S."/>
            <person name="Calhoun S."/>
            <person name="Haridas S."/>
            <person name="Kuo A."/>
            <person name="Mondo S."/>
            <person name="Pangilinan J."/>
            <person name="Riley R."/>
            <person name="Labutti K."/>
            <person name="Andreopoulos B."/>
            <person name="Lipzen A."/>
            <person name="Chen C."/>
            <person name="Yanf M."/>
            <person name="Daum C."/>
            <person name="Ng V."/>
            <person name="Clum A."/>
            <person name="Ohm R."/>
            <person name="Martin F."/>
            <person name="Silar P."/>
            <person name="Natvig D."/>
            <person name="Lalanne C."/>
            <person name="Gautier V."/>
            <person name="Ament-Velasquez S.L."/>
            <person name="Kruys A."/>
            <person name="Hutchinson M.I."/>
            <person name="Powell A.J."/>
            <person name="Barry K."/>
            <person name="Miller A.N."/>
            <person name="Grigoriev I.V."/>
            <person name="Debuchy R."/>
            <person name="Gladieux P."/>
            <person name="Thoren M.H."/>
            <person name="Johannesson H."/>
        </authorList>
    </citation>
    <scope>NUCLEOTIDE SEQUENCE</scope>
    <source>
        <strain evidence="5">PSN293</strain>
    </source>
</reference>
<feature type="region of interest" description="Disordered" evidence="3">
    <location>
        <begin position="346"/>
        <end position="372"/>
    </location>
</feature>
<organism evidence="5 6">
    <name type="scientific">Rhypophila decipiens</name>
    <dbReference type="NCBI Taxonomy" id="261697"/>
    <lineage>
        <taxon>Eukaryota</taxon>
        <taxon>Fungi</taxon>
        <taxon>Dikarya</taxon>
        <taxon>Ascomycota</taxon>
        <taxon>Pezizomycotina</taxon>
        <taxon>Sordariomycetes</taxon>
        <taxon>Sordariomycetidae</taxon>
        <taxon>Sordariales</taxon>
        <taxon>Naviculisporaceae</taxon>
        <taxon>Rhypophila</taxon>
    </lineage>
</organism>
<dbReference type="SUPFAM" id="SSF51735">
    <property type="entry name" value="NAD(P)-binding Rossmann-fold domains"/>
    <property type="match status" value="1"/>
</dbReference>
<gene>
    <name evidence="5" type="ORF">QBC37DRAFT_424588</name>
</gene>
<keyword evidence="6" id="KW-1185">Reference proteome</keyword>
<accession>A0AAN7B794</accession>
<evidence type="ECO:0000313" key="6">
    <source>
        <dbReference type="Proteomes" id="UP001301769"/>
    </source>
</evidence>
<dbReference type="Gene3D" id="3.40.50.720">
    <property type="entry name" value="NAD(P)-binding Rossmann-like Domain"/>
    <property type="match status" value="1"/>
</dbReference>
<dbReference type="InterPro" id="IPR013120">
    <property type="entry name" value="FAR_NAD-bd"/>
</dbReference>
<comment type="caution">
    <text evidence="5">The sequence shown here is derived from an EMBL/GenBank/DDBJ whole genome shotgun (WGS) entry which is preliminary data.</text>
</comment>
<evidence type="ECO:0000313" key="5">
    <source>
        <dbReference type="EMBL" id="KAK4212677.1"/>
    </source>
</evidence>
<feature type="domain" description="Thioester reductase (TE)" evidence="4">
    <location>
        <begin position="27"/>
        <end position="271"/>
    </location>
</feature>
<dbReference type="Pfam" id="PF07993">
    <property type="entry name" value="NAD_binding_4"/>
    <property type="match status" value="1"/>
</dbReference>
<feature type="compositionally biased region" description="Basic and acidic residues" evidence="3">
    <location>
        <begin position="346"/>
        <end position="362"/>
    </location>
</feature>
<dbReference type="AlphaFoldDB" id="A0AAN7B794"/>
<keyword evidence="2" id="KW-0597">Phosphoprotein</keyword>
<proteinExistence type="predicted"/>
<dbReference type="PANTHER" id="PTHR43439">
    <property type="entry name" value="PHENYLACETATE-COENZYME A LIGASE"/>
    <property type="match status" value="1"/>
</dbReference>
<protein>
    <submittedName>
        <fullName evidence="5">Non-canonical non-ribosomal peptide synthetase FUB8</fullName>
    </submittedName>
</protein>
<reference evidence="5" key="1">
    <citation type="journal article" date="2023" name="Mol. Phylogenet. Evol.">
        <title>Genome-scale phylogeny and comparative genomics of the fungal order Sordariales.</title>
        <authorList>
            <person name="Hensen N."/>
            <person name="Bonometti L."/>
            <person name="Westerberg I."/>
            <person name="Brannstrom I.O."/>
            <person name="Guillou S."/>
            <person name="Cros-Aarteil S."/>
            <person name="Calhoun S."/>
            <person name="Haridas S."/>
            <person name="Kuo A."/>
            <person name="Mondo S."/>
            <person name="Pangilinan J."/>
            <person name="Riley R."/>
            <person name="LaButti K."/>
            <person name="Andreopoulos B."/>
            <person name="Lipzen A."/>
            <person name="Chen C."/>
            <person name="Yan M."/>
            <person name="Daum C."/>
            <person name="Ng V."/>
            <person name="Clum A."/>
            <person name="Steindorff A."/>
            <person name="Ohm R.A."/>
            <person name="Martin F."/>
            <person name="Silar P."/>
            <person name="Natvig D.O."/>
            <person name="Lalanne C."/>
            <person name="Gautier V."/>
            <person name="Ament-Velasquez S.L."/>
            <person name="Kruys A."/>
            <person name="Hutchinson M.I."/>
            <person name="Powell A.J."/>
            <person name="Barry K."/>
            <person name="Miller A.N."/>
            <person name="Grigoriev I.V."/>
            <person name="Debuchy R."/>
            <person name="Gladieux P."/>
            <person name="Hiltunen Thoren M."/>
            <person name="Johannesson H."/>
        </authorList>
    </citation>
    <scope>NUCLEOTIDE SEQUENCE</scope>
    <source>
        <strain evidence="5">PSN293</strain>
    </source>
</reference>
<dbReference type="Proteomes" id="UP001301769">
    <property type="component" value="Unassembled WGS sequence"/>
</dbReference>
<evidence type="ECO:0000256" key="3">
    <source>
        <dbReference type="SAM" id="MobiDB-lite"/>
    </source>
</evidence>